<proteinExistence type="predicted"/>
<evidence type="ECO:0000313" key="5">
    <source>
        <dbReference type="Proteomes" id="UP001595816"/>
    </source>
</evidence>
<gene>
    <name evidence="4" type="ORF">ACFOZ4_14810</name>
</gene>
<comment type="caution">
    <text evidence="4">The sequence shown here is derived from an EMBL/GenBank/DDBJ whole genome shotgun (WGS) entry which is preliminary data.</text>
</comment>
<feature type="domain" description="Gfo/Idh/MocA-like oxidoreductase N-terminal" evidence="2">
    <location>
        <begin position="5"/>
        <end position="116"/>
    </location>
</feature>
<dbReference type="Pfam" id="PF01408">
    <property type="entry name" value="GFO_IDH_MocA"/>
    <property type="match status" value="1"/>
</dbReference>
<dbReference type="InterPro" id="IPR036291">
    <property type="entry name" value="NAD(P)-bd_dom_sf"/>
</dbReference>
<dbReference type="InterPro" id="IPR050463">
    <property type="entry name" value="Gfo/Idh/MocA_oxidrdct_glycsds"/>
</dbReference>
<name>A0ABV8LNI6_9ACTN</name>
<reference evidence="5" key="1">
    <citation type="journal article" date="2019" name="Int. J. Syst. Evol. Microbiol.">
        <title>The Global Catalogue of Microorganisms (GCM) 10K type strain sequencing project: providing services to taxonomists for standard genome sequencing and annotation.</title>
        <authorList>
            <consortium name="The Broad Institute Genomics Platform"/>
            <consortium name="The Broad Institute Genome Sequencing Center for Infectious Disease"/>
            <person name="Wu L."/>
            <person name="Ma J."/>
        </authorList>
    </citation>
    <scope>NUCLEOTIDE SEQUENCE [LARGE SCALE GENOMIC DNA]</scope>
    <source>
        <strain evidence="5">CGMCC 4.7289</strain>
    </source>
</reference>
<accession>A0ABV8LNI6</accession>
<feature type="domain" description="GFO/IDH/MocA-like oxidoreductase" evidence="3">
    <location>
        <begin position="131"/>
        <end position="264"/>
    </location>
</feature>
<dbReference type="InterPro" id="IPR055170">
    <property type="entry name" value="GFO_IDH_MocA-like_dom"/>
</dbReference>
<organism evidence="4 5">
    <name type="scientific">Hamadaea flava</name>
    <dbReference type="NCBI Taxonomy" id="1742688"/>
    <lineage>
        <taxon>Bacteria</taxon>
        <taxon>Bacillati</taxon>
        <taxon>Actinomycetota</taxon>
        <taxon>Actinomycetes</taxon>
        <taxon>Micromonosporales</taxon>
        <taxon>Micromonosporaceae</taxon>
        <taxon>Hamadaea</taxon>
    </lineage>
</organism>
<evidence type="ECO:0000313" key="4">
    <source>
        <dbReference type="EMBL" id="MFC4131877.1"/>
    </source>
</evidence>
<dbReference type="Proteomes" id="UP001595816">
    <property type="component" value="Unassembled WGS sequence"/>
</dbReference>
<keyword evidence="5" id="KW-1185">Reference proteome</keyword>
<dbReference type="Gene3D" id="3.40.50.720">
    <property type="entry name" value="NAD(P)-binding Rossmann-like Domain"/>
    <property type="match status" value="1"/>
</dbReference>
<keyword evidence="1" id="KW-0560">Oxidoreductase</keyword>
<dbReference type="Gene3D" id="3.30.360.10">
    <property type="entry name" value="Dihydrodipicolinate Reductase, domain 2"/>
    <property type="match status" value="1"/>
</dbReference>
<evidence type="ECO:0000259" key="2">
    <source>
        <dbReference type="Pfam" id="PF01408"/>
    </source>
</evidence>
<dbReference type="SUPFAM" id="SSF51735">
    <property type="entry name" value="NAD(P)-binding Rossmann-fold domains"/>
    <property type="match status" value="1"/>
</dbReference>
<sequence>MKPVGVAVVGCGTISHQYFTTLAARPEVRIIACADLDLDRAAKVALDHAVPVHGDLATVLAHPEVELVVNLTIPAAHAPVALAAIQAGKHVYTEKPFAATPAEAAEVLARASAAGVLTGGAPDTFLGAGLRTAARVVSDSVIGDPLSAIVLMQGPGPHRWHPDPEFLFGPGGGPLFDMGPYYLTALAVLFGPVTRVNATARKGFTERVIGQGPRAGQTFPVEVATHVTALLEYAGGQVATVVFSFDSPLSRQGFFEITGTTATLAAPNPNKFTGPVQIRRAGDSEWTDIPVPEADDGRGIGVCDLARAIRTGERHRASGELAAHVVDVMAAIQESAERSAIIELSSPWRP</sequence>
<protein>
    <submittedName>
        <fullName evidence="4">Gfo/Idh/MocA family protein</fullName>
    </submittedName>
</protein>
<dbReference type="PANTHER" id="PTHR43818:SF11">
    <property type="entry name" value="BCDNA.GH03377"/>
    <property type="match status" value="1"/>
</dbReference>
<dbReference type="RefSeq" id="WP_253763429.1">
    <property type="nucleotide sequence ID" value="NZ_JAMZDZ010000001.1"/>
</dbReference>
<dbReference type="SUPFAM" id="SSF55347">
    <property type="entry name" value="Glyceraldehyde-3-phosphate dehydrogenase-like, C-terminal domain"/>
    <property type="match status" value="1"/>
</dbReference>
<dbReference type="Pfam" id="PF22725">
    <property type="entry name" value="GFO_IDH_MocA_C3"/>
    <property type="match status" value="1"/>
</dbReference>
<dbReference type="EMBL" id="JBHSAY010000008">
    <property type="protein sequence ID" value="MFC4131877.1"/>
    <property type="molecule type" value="Genomic_DNA"/>
</dbReference>
<dbReference type="PANTHER" id="PTHR43818">
    <property type="entry name" value="BCDNA.GH03377"/>
    <property type="match status" value="1"/>
</dbReference>
<evidence type="ECO:0000259" key="3">
    <source>
        <dbReference type="Pfam" id="PF22725"/>
    </source>
</evidence>
<evidence type="ECO:0000256" key="1">
    <source>
        <dbReference type="ARBA" id="ARBA00023002"/>
    </source>
</evidence>
<dbReference type="InterPro" id="IPR000683">
    <property type="entry name" value="Gfo/Idh/MocA-like_OxRdtase_N"/>
</dbReference>